<organism evidence="1 2">
    <name type="scientific">Mycobacterium paraense</name>
    <dbReference type="NCBI Taxonomy" id="767916"/>
    <lineage>
        <taxon>Bacteria</taxon>
        <taxon>Bacillati</taxon>
        <taxon>Actinomycetota</taxon>
        <taxon>Actinomycetes</taxon>
        <taxon>Mycobacteriales</taxon>
        <taxon>Mycobacteriaceae</taxon>
        <taxon>Mycobacterium</taxon>
        <taxon>Mycobacterium simiae complex</taxon>
    </lineage>
</organism>
<proteinExistence type="predicted"/>
<accession>A0ABX3VI50</accession>
<keyword evidence="2" id="KW-1185">Reference proteome</keyword>
<evidence type="ECO:0000313" key="1">
    <source>
        <dbReference type="EMBL" id="ORW29202.1"/>
    </source>
</evidence>
<protein>
    <submittedName>
        <fullName evidence="1">Uncharacterized protein</fullName>
    </submittedName>
</protein>
<reference evidence="1 2" key="1">
    <citation type="journal article" date="2015" name="Emerg. Microbes Infect.">
        <title>Characterization of 17 strains belonging to the Mycobacterium simiae complex and description of Mycobacterium paraense sp. nov.</title>
        <authorList>
            <person name="Fusco da Costa A.R."/>
            <person name="Fedrizzi T."/>
            <person name="Lopes M.L."/>
            <person name="Pecorari M."/>
            <person name="Oliveira da Costa W.L."/>
            <person name="Giacobazzi E."/>
            <person name="da Costa Bahia J.R."/>
            <person name="De Sanctis V."/>
            <person name="Batista Lima K.V."/>
            <person name="Bertorelli R."/>
            <person name="Grottola A."/>
            <person name="Fabio A."/>
            <person name="Mariottini A."/>
            <person name="Ferretti P."/>
            <person name="Di Leva F."/>
            <person name="Fregni Serpini G."/>
            <person name="Tagliazucchi S."/>
            <person name="Rumpianesi F."/>
            <person name="Jousson O."/>
            <person name="Segata N."/>
            <person name="Tortoli E."/>
        </authorList>
    </citation>
    <scope>NUCLEOTIDE SEQUENCE [LARGE SCALE GENOMIC DNA]</scope>
    <source>
        <strain evidence="1 2">FI-07156</strain>
    </source>
</reference>
<comment type="caution">
    <text evidence="1">The sequence shown here is derived from an EMBL/GenBank/DDBJ whole genome shotgun (WGS) entry which is preliminary data.</text>
</comment>
<gene>
    <name evidence="1" type="ORF">AWB91_24575</name>
</gene>
<name>A0ABX3VI50_9MYCO</name>
<evidence type="ECO:0000313" key="2">
    <source>
        <dbReference type="Proteomes" id="UP000193801"/>
    </source>
</evidence>
<dbReference type="EMBL" id="LQPK01000022">
    <property type="protein sequence ID" value="ORW29202.1"/>
    <property type="molecule type" value="Genomic_DNA"/>
</dbReference>
<dbReference type="Proteomes" id="UP000193801">
    <property type="component" value="Unassembled WGS sequence"/>
</dbReference>
<sequence length="182" mass="20327">MAAATVTVMKLTTDETQWADLMAHTKTRVSDPPLAVVLAVAALLDDEKIKGSWVTFKPAEPEEHSTWAVFVATADRLIHVELQFDREMYNAHQDSQLRRDPAKVVASSARRLRDVSRIEIGACQARLPERGSQDWIGVGKVSLIFKDGERVDLPFDQLVMDRSEDRDRSDDLLDAIRAGASI</sequence>